<comment type="caution">
    <text evidence="1">The sequence shown here is derived from an EMBL/GenBank/DDBJ whole genome shotgun (WGS) entry which is preliminary data.</text>
</comment>
<gene>
    <name evidence="1" type="ORF">DERYTH_LOCUS18097</name>
</gene>
<dbReference type="EMBL" id="CAJVPY010017888">
    <property type="protein sequence ID" value="CAG8764199.1"/>
    <property type="molecule type" value="Genomic_DNA"/>
</dbReference>
<reference evidence="1" key="1">
    <citation type="submission" date="2021-06" db="EMBL/GenBank/DDBJ databases">
        <authorList>
            <person name="Kallberg Y."/>
            <person name="Tangrot J."/>
            <person name="Rosling A."/>
        </authorList>
    </citation>
    <scope>NUCLEOTIDE SEQUENCE</scope>
    <source>
        <strain evidence="1">MA453B</strain>
    </source>
</reference>
<dbReference type="AlphaFoldDB" id="A0A9N9J4J3"/>
<keyword evidence="2" id="KW-1185">Reference proteome</keyword>
<dbReference type="Proteomes" id="UP000789405">
    <property type="component" value="Unassembled WGS sequence"/>
</dbReference>
<proteinExistence type="predicted"/>
<feature type="non-terminal residue" evidence="1">
    <location>
        <position position="1"/>
    </location>
</feature>
<evidence type="ECO:0000313" key="2">
    <source>
        <dbReference type="Proteomes" id="UP000789405"/>
    </source>
</evidence>
<name>A0A9N9J4J3_9GLOM</name>
<organism evidence="1 2">
    <name type="scientific">Dentiscutata erythropus</name>
    <dbReference type="NCBI Taxonomy" id="1348616"/>
    <lineage>
        <taxon>Eukaryota</taxon>
        <taxon>Fungi</taxon>
        <taxon>Fungi incertae sedis</taxon>
        <taxon>Mucoromycota</taxon>
        <taxon>Glomeromycotina</taxon>
        <taxon>Glomeromycetes</taxon>
        <taxon>Diversisporales</taxon>
        <taxon>Gigasporaceae</taxon>
        <taxon>Dentiscutata</taxon>
    </lineage>
</organism>
<dbReference type="OrthoDB" id="2406354at2759"/>
<evidence type="ECO:0000313" key="1">
    <source>
        <dbReference type="EMBL" id="CAG8764199.1"/>
    </source>
</evidence>
<sequence length="90" mass="10811">KFLVDKNAHRPKALIVFEEQDFYGQVLYYFTHKYKNKPNLLAYIYWVRNIEISRNNIKLFQYFDEKSIIDIAAIDCCVGFLKIEKTNILL</sequence>
<accession>A0A9N9J4J3</accession>
<protein>
    <submittedName>
        <fullName evidence="1">8026_t:CDS:1</fullName>
    </submittedName>
</protein>